<dbReference type="InterPro" id="IPR016219">
    <property type="entry name" value="Phosphatid-EA_MeTrfase_fun"/>
</dbReference>
<proteinExistence type="predicted"/>
<keyword evidence="2" id="KW-0444">Lipid biosynthesis</keyword>
<evidence type="ECO:0000256" key="9">
    <source>
        <dbReference type="ARBA" id="ARBA00023136"/>
    </source>
</evidence>
<sequence>MDTNTKRARASSMPTMPDGGLGSPVPAAANGPAASTLRQRTTVPNGIDAASKPRPNDDHDDNGKDADRNGDSPLYGKTASGARFPVPPTSDMIHSVFGNLVTGSHADSAPTAAAAAATSPTPTTTPPQTNLFDAVTLLVLGVQIAAFLLLPLPPVVWMLVFFAWRAAYNAGLGWLLDAQSKHNWMVEHARTVWLNRARYPKFATTVEAQLERKMGHGFKCTAVPLEFNAWLVFRSVVDLVLINDFSTYVMFALAYWQQPATWTVLDAFRMVVGIAIVFFNLWVKMDAHRVVKDFAWYWGDFFFLLDNPSLTFDGVFEMAPHPMYSVGYAGYYGVSLMTGSTTVLYGSLAAHLAQMAFLTLVENPHIEKTYGTDRHLPHWIRSSPQLAQVFRSYFGRDLVGLVRNLDLYRAPDLFTVIVAAYAVVAGIAASPAFATGQAVVWIAVHTVGLGYVLHAQSTRKAWTRHFIKYGMTNRAAFEHWKSIYNLSLAMVYMTFILAAWRHYQWPASTGGDLEVAILRHTLGAVLILLHVWTSVSVFEVLGDFGFFYGDFFIDELPTQLFYTGIYRFINNPEKIMGHAAFWGIALMSASWTMAAVALVLQVLNFALIRLVEDPHLQRLYGSQVRKESGLAKVRPPRRRTCPQPPPPLASPTPSSRSPRVCRNSSRRKPARPRPPFSSTTTRAPRSRGP</sequence>
<evidence type="ECO:0000256" key="12">
    <source>
        <dbReference type="SAM" id="MobiDB-lite"/>
    </source>
</evidence>
<evidence type="ECO:0000256" key="6">
    <source>
        <dbReference type="ARBA" id="ARBA00022692"/>
    </source>
</evidence>
<keyword evidence="15" id="KW-1185">Reference proteome</keyword>
<feature type="region of interest" description="Disordered" evidence="12">
    <location>
        <begin position="1"/>
        <end position="81"/>
    </location>
</feature>
<keyword evidence="3" id="KW-0489">Methyltransferase</keyword>
<dbReference type="PANTHER" id="PTHR32138">
    <property type="entry name" value="PHOSPHATIDYLETHANOLAMINE N-METHYLTRANSFERASE"/>
    <property type="match status" value="1"/>
</dbReference>
<feature type="transmembrane region" description="Helical" evidence="13">
    <location>
        <begin position="262"/>
        <end position="283"/>
    </location>
</feature>
<keyword evidence="11" id="KW-1208">Phospholipid metabolism</keyword>
<evidence type="ECO:0008006" key="16">
    <source>
        <dbReference type="Google" id="ProtNLM"/>
    </source>
</evidence>
<dbReference type="OMA" id="PPVTHDM"/>
<evidence type="ECO:0000256" key="13">
    <source>
        <dbReference type="SAM" id="Phobius"/>
    </source>
</evidence>
<dbReference type="InterPro" id="IPR007318">
    <property type="entry name" value="Phopholipid_MeTrfase"/>
</dbReference>
<evidence type="ECO:0000256" key="4">
    <source>
        <dbReference type="ARBA" id="ARBA00022679"/>
    </source>
</evidence>
<feature type="transmembrane region" description="Helical" evidence="13">
    <location>
        <begin position="580"/>
        <end position="608"/>
    </location>
</feature>
<organism evidence="14 15">
    <name type="scientific">Allomyces macrogynus (strain ATCC 38327)</name>
    <name type="common">Allomyces javanicus var. macrogynus</name>
    <dbReference type="NCBI Taxonomy" id="578462"/>
    <lineage>
        <taxon>Eukaryota</taxon>
        <taxon>Fungi</taxon>
        <taxon>Fungi incertae sedis</taxon>
        <taxon>Blastocladiomycota</taxon>
        <taxon>Blastocladiomycetes</taxon>
        <taxon>Blastocladiales</taxon>
        <taxon>Blastocladiaceae</taxon>
        <taxon>Allomyces</taxon>
    </lineage>
</organism>
<name>A0A0L0SSH5_ALLM3</name>
<keyword evidence="5" id="KW-0949">S-adenosyl-L-methionine</keyword>
<evidence type="ECO:0000256" key="3">
    <source>
        <dbReference type="ARBA" id="ARBA00022603"/>
    </source>
</evidence>
<evidence type="ECO:0000256" key="7">
    <source>
        <dbReference type="ARBA" id="ARBA00022989"/>
    </source>
</evidence>
<gene>
    <name evidence="14" type="ORF">AMAG_19469</name>
</gene>
<evidence type="ECO:0000313" key="15">
    <source>
        <dbReference type="Proteomes" id="UP000054350"/>
    </source>
</evidence>
<keyword evidence="8" id="KW-0443">Lipid metabolism</keyword>
<evidence type="ECO:0000256" key="2">
    <source>
        <dbReference type="ARBA" id="ARBA00022516"/>
    </source>
</evidence>
<feature type="compositionally biased region" description="Basic and acidic residues" evidence="12">
    <location>
        <begin position="54"/>
        <end position="70"/>
    </location>
</feature>
<keyword evidence="4" id="KW-0808">Transferase</keyword>
<evidence type="ECO:0000256" key="10">
    <source>
        <dbReference type="ARBA" id="ARBA00023209"/>
    </source>
</evidence>
<dbReference type="EMBL" id="GG745347">
    <property type="protein sequence ID" value="KNE65451.1"/>
    <property type="molecule type" value="Genomic_DNA"/>
</dbReference>
<keyword evidence="6 13" id="KW-0812">Transmembrane</keyword>
<dbReference type="OrthoDB" id="4583at2759"/>
<feature type="transmembrane region" description="Helical" evidence="13">
    <location>
        <begin position="438"/>
        <end position="455"/>
    </location>
</feature>
<dbReference type="AlphaFoldDB" id="A0A0L0SSH5"/>
<reference evidence="14 15" key="1">
    <citation type="submission" date="2009-11" db="EMBL/GenBank/DDBJ databases">
        <title>Annotation of Allomyces macrogynus ATCC 38327.</title>
        <authorList>
            <consortium name="The Broad Institute Genome Sequencing Platform"/>
            <person name="Russ C."/>
            <person name="Cuomo C."/>
            <person name="Burger G."/>
            <person name="Gray M.W."/>
            <person name="Holland P.W.H."/>
            <person name="King N."/>
            <person name="Lang F.B.F."/>
            <person name="Roger A.J."/>
            <person name="Ruiz-Trillo I."/>
            <person name="Young S.K."/>
            <person name="Zeng Q."/>
            <person name="Gargeya S."/>
            <person name="Fitzgerald M."/>
            <person name="Haas B."/>
            <person name="Abouelleil A."/>
            <person name="Alvarado L."/>
            <person name="Arachchi H.M."/>
            <person name="Berlin A."/>
            <person name="Chapman S.B."/>
            <person name="Gearin G."/>
            <person name="Goldberg J."/>
            <person name="Griggs A."/>
            <person name="Gujja S."/>
            <person name="Hansen M."/>
            <person name="Heiman D."/>
            <person name="Howarth C."/>
            <person name="Larimer J."/>
            <person name="Lui A."/>
            <person name="MacDonald P.J.P."/>
            <person name="McCowen C."/>
            <person name="Montmayeur A."/>
            <person name="Murphy C."/>
            <person name="Neiman D."/>
            <person name="Pearson M."/>
            <person name="Priest M."/>
            <person name="Roberts A."/>
            <person name="Saif S."/>
            <person name="Shea T."/>
            <person name="Sisk P."/>
            <person name="Stolte C."/>
            <person name="Sykes S."/>
            <person name="Wortman J."/>
            <person name="Nusbaum C."/>
            <person name="Birren B."/>
        </authorList>
    </citation>
    <scope>NUCLEOTIDE SEQUENCE [LARGE SCALE GENOMIC DNA]</scope>
    <source>
        <strain evidence="14 15">ATCC 38327</strain>
    </source>
</reference>
<dbReference type="Gene3D" id="1.20.120.1630">
    <property type="match status" value="1"/>
</dbReference>
<feature type="region of interest" description="Disordered" evidence="12">
    <location>
        <begin position="627"/>
        <end position="689"/>
    </location>
</feature>
<feature type="transmembrane region" description="Helical" evidence="13">
    <location>
        <begin position="131"/>
        <end position="150"/>
    </location>
</feature>
<dbReference type="GO" id="GO:0032259">
    <property type="term" value="P:methylation"/>
    <property type="evidence" value="ECO:0007669"/>
    <property type="project" value="UniProtKB-KW"/>
</dbReference>
<evidence type="ECO:0000256" key="5">
    <source>
        <dbReference type="ARBA" id="ARBA00022691"/>
    </source>
</evidence>
<dbReference type="PANTHER" id="PTHR32138:SF0">
    <property type="entry name" value="PHOSPHATIDYLETHANOLAMINE N-METHYLTRANSFERASE"/>
    <property type="match status" value="1"/>
</dbReference>
<accession>A0A0L0SSH5</accession>
<protein>
    <recommendedName>
        <fullName evidence="16">Phosphatidylethanolamine N-methyltransferase</fullName>
    </recommendedName>
</protein>
<dbReference type="GO" id="GO:0012505">
    <property type="term" value="C:endomembrane system"/>
    <property type="evidence" value="ECO:0007669"/>
    <property type="project" value="UniProtKB-SubCell"/>
</dbReference>
<keyword evidence="10" id="KW-0594">Phospholipid biosynthesis</keyword>
<keyword evidence="7 13" id="KW-1133">Transmembrane helix</keyword>
<comment type="subcellular location">
    <subcellularLocation>
        <location evidence="1">Endomembrane system</location>
        <topology evidence="1">Multi-pass membrane protein</topology>
    </subcellularLocation>
</comment>
<dbReference type="STRING" id="578462.A0A0L0SSH5"/>
<dbReference type="Proteomes" id="UP000054350">
    <property type="component" value="Unassembled WGS sequence"/>
</dbReference>
<evidence type="ECO:0000313" key="14">
    <source>
        <dbReference type="EMBL" id="KNE65451.1"/>
    </source>
</evidence>
<dbReference type="Pfam" id="PF04191">
    <property type="entry name" value="PEMT"/>
    <property type="match status" value="2"/>
</dbReference>
<evidence type="ECO:0000256" key="11">
    <source>
        <dbReference type="ARBA" id="ARBA00023264"/>
    </source>
</evidence>
<dbReference type="GO" id="GO:0004608">
    <property type="term" value="F:phosphatidylethanolamine N-methyltransferase activity"/>
    <property type="evidence" value="ECO:0007669"/>
    <property type="project" value="InterPro"/>
</dbReference>
<dbReference type="PROSITE" id="PS51598">
    <property type="entry name" value="SAM_CHO2"/>
    <property type="match status" value="1"/>
</dbReference>
<keyword evidence="9 13" id="KW-0472">Membrane</keyword>
<feature type="transmembrane region" description="Helical" evidence="13">
    <location>
        <begin position="413"/>
        <end position="432"/>
    </location>
</feature>
<reference evidence="15" key="2">
    <citation type="submission" date="2009-11" db="EMBL/GenBank/DDBJ databases">
        <title>The Genome Sequence of Allomyces macrogynus strain ATCC 38327.</title>
        <authorList>
            <consortium name="The Broad Institute Genome Sequencing Platform"/>
            <person name="Russ C."/>
            <person name="Cuomo C."/>
            <person name="Shea T."/>
            <person name="Young S.K."/>
            <person name="Zeng Q."/>
            <person name="Koehrsen M."/>
            <person name="Haas B."/>
            <person name="Borodovsky M."/>
            <person name="Guigo R."/>
            <person name="Alvarado L."/>
            <person name="Berlin A."/>
            <person name="Borenstein D."/>
            <person name="Chen Z."/>
            <person name="Engels R."/>
            <person name="Freedman E."/>
            <person name="Gellesch M."/>
            <person name="Goldberg J."/>
            <person name="Griggs A."/>
            <person name="Gujja S."/>
            <person name="Heiman D."/>
            <person name="Hepburn T."/>
            <person name="Howarth C."/>
            <person name="Jen D."/>
            <person name="Larson L."/>
            <person name="Lewis B."/>
            <person name="Mehta T."/>
            <person name="Park D."/>
            <person name="Pearson M."/>
            <person name="Roberts A."/>
            <person name="Saif S."/>
            <person name="Shenoy N."/>
            <person name="Sisk P."/>
            <person name="Stolte C."/>
            <person name="Sykes S."/>
            <person name="Walk T."/>
            <person name="White J."/>
            <person name="Yandava C."/>
            <person name="Burger G."/>
            <person name="Gray M.W."/>
            <person name="Holland P.W.H."/>
            <person name="King N."/>
            <person name="Lang F.B.F."/>
            <person name="Roger A.J."/>
            <person name="Ruiz-Trillo I."/>
            <person name="Lander E."/>
            <person name="Nusbaum C."/>
        </authorList>
    </citation>
    <scope>NUCLEOTIDE SEQUENCE [LARGE SCALE GENOMIC DNA]</scope>
    <source>
        <strain evidence="15">ATCC 38327</strain>
    </source>
</reference>
<dbReference type="VEuPathDB" id="FungiDB:AMAG_19469"/>
<evidence type="ECO:0000256" key="1">
    <source>
        <dbReference type="ARBA" id="ARBA00004127"/>
    </source>
</evidence>
<evidence type="ECO:0000256" key="8">
    <source>
        <dbReference type="ARBA" id="ARBA00023098"/>
    </source>
</evidence>
<dbReference type="eggNOG" id="ENOG502QRGH">
    <property type="taxonomic scope" value="Eukaryota"/>
</dbReference>
<dbReference type="UniPathway" id="UPA00753"/>
<feature type="transmembrane region" description="Helical" evidence="13">
    <location>
        <begin position="483"/>
        <end position="503"/>
    </location>
</feature>
<dbReference type="GO" id="GO:0006656">
    <property type="term" value="P:phosphatidylcholine biosynthetic process"/>
    <property type="evidence" value="ECO:0007669"/>
    <property type="project" value="UniProtKB-UniPathway"/>
</dbReference>